<dbReference type="NCBIfam" id="NF000996">
    <property type="entry name" value="PRK00105.1"/>
    <property type="match status" value="1"/>
</dbReference>
<name>A0A1H3MEF9_9FIRM</name>
<dbReference type="Gene3D" id="1.10.1610.10">
    <property type="match status" value="1"/>
</dbReference>
<dbReference type="RefSeq" id="WP_074719009.1">
    <property type="nucleotide sequence ID" value="NZ_FNPG01000033.1"/>
</dbReference>
<evidence type="ECO:0000256" key="10">
    <source>
        <dbReference type="NCBIfam" id="TIGR03160"/>
    </source>
</evidence>
<evidence type="ECO:0000256" key="5">
    <source>
        <dbReference type="ARBA" id="ARBA00015486"/>
    </source>
</evidence>
<evidence type="ECO:0000313" key="12">
    <source>
        <dbReference type="Proteomes" id="UP000183918"/>
    </source>
</evidence>
<dbReference type="InterPro" id="IPR017846">
    <property type="entry name" value="Nict_dMeBzImd_PRibTrfase_bact"/>
</dbReference>
<dbReference type="Proteomes" id="UP000183918">
    <property type="component" value="Unassembled WGS sequence"/>
</dbReference>
<dbReference type="NCBIfam" id="TIGR03160">
    <property type="entry name" value="cobT_DBIPRT"/>
    <property type="match status" value="1"/>
</dbReference>
<dbReference type="GO" id="GO:0008939">
    <property type="term" value="F:nicotinate-nucleotide-dimethylbenzimidazole phosphoribosyltransferase activity"/>
    <property type="evidence" value="ECO:0007669"/>
    <property type="project" value="UniProtKB-UniRule"/>
</dbReference>
<dbReference type="PANTHER" id="PTHR43463:SF1">
    <property type="entry name" value="NICOTINATE-NUCLEOTIDE--DIMETHYLBENZIMIDAZOLE PHOSPHORIBOSYLTRANSFERASE"/>
    <property type="match status" value="1"/>
</dbReference>
<dbReference type="AlphaFoldDB" id="A0A1H3MEF9"/>
<evidence type="ECO:0000256" key="6">
    <source>
        <dbReference type="ARBA" id="ARBA00022573"/>
    </source>
</evidence>
<dbReference type="EC" id="2.4.2.21" evidence="4 10"/>
<dbReference type="EMBL" id="FNPG01000033">
    <property type="protein sequence ID" value="SDY74579.1"/>
    <property type="molecule type" value="Genomic_DNA"/>
</dbReference>
<comment type="pathway">
    <text evidence="2">Nucleoside biosynthesis; alpha-ribazole biosynthesis; alpha-ribazole from 5,6-dimethylbenzimidazole: step 1/2.</text>
</comment>
<keyword evidence="7 11" id="KW-0328">Glycosyltransferase</keyword>
<organism evidence="11 12">
    <name type="scientific">Lachnobacterium bovis DSM 14045</name>
    <dbReference type="NCBI Taxonomy" id="1122142"/>
    <lineage>
        <taxon>Bacteria</taxon>
        <taxon>Bacillati</taxon>
        <taxon>Bacillota</taxon>
        <taxon>Clostridia</taxon>
        <taxon>Lachnospirales</taxon>
        <taxon>Lachnospiraceae</taxon>
        <taxon>Lachnobacterium</taxon>
    </lineage>
</organism>
<sequence>MNIHEIERLNIIQPDWRIADLVKDNLNNIAKPLDSLGKFEDIICKIGAIQGKINCRIEKKAVIVMCADNGVVEEGISQSQQNVTAAVAEAMGQNVSSVGKMASVAGVRIIPVDIGINCKKNIPGVVNKKIALGTKNFAKEKAMNEKEASAAISVGIALVEQCKKFGYEIIGTGEMGIGNTTTSSAITAALLNCPVKEIVGRGAGLSSLGLHKKRKVIETAIKKYKLKDADPYEILCTVGGFDIAGLVGVFIGGALNRIPIVIDGVISAVAALLAEKICPGTVDYMIASHKSREKAYSYIVKELELSPIIDADLALGEGTGTIMLMSLLDLAMGVYNSPNTFDDIKIDPYKKQ</sequence>
<gene>
    <name evidence="11" type="ORF">SAMN02910414_02279</name>
</gene>
<dbReference type="CDD" id="cd02439">
    <property type="entry name" value="DMB-PRT_CobT"/>
    <property type="match status" value="1"/>
</dbReference>
<protein>
    <recommendedName>
        <fullName evidence="5 10">Nicotinate-nucleotide--dimethylbenzimidazole phosphoribosyltransferase</fullName>
        <ecNumber evidence="4 10">2.4.2.21</ecNumber>
    </recommendedName>
</protein>
<reference evidence="11 12" key="1">
    <citation type="submission" date="2016-10" db="EMBL/GenBank/DDBJ databases">
        <authorList>
            <person name="de Groot N.N."/>
        </authorList>
    </citation>
    <scope>NUCLEOTIDE SEQUENCE [LARGE SCALE GENOMIC DNA]</scope>
    <source>
        <strain evidence="11 12">DSM 14045</strain>
    </source>
</reference>
<evidence type="ECO:0000256" key="8">
    <source>
        <dbReference type="ARBA" id="ARBA00022679"/>
    </source>
</evidence>
<keyword evidence="8 11" id="KW-0808">Transferase</keyword>
<accession>A0A1H3MEF9</accession>
<comment type="function">
    <text evidence="1">Catalyzes the synthesis of alpha-ribazole-5'-phosphate from nicotinate mononucleotide (NAMN) and 5,6-dimethylbenzimidazole (DMB).</text>
</comment>
<evidence type="ECO:0000313" key="11">
    <source>
        <dbReference type="EMBL" id="SDY74579.1"/>
    </source>
</evidence>
<evidence type="ECO:0000256" key="3">
    <source>
        <dbReference type="ARBA" id="ARBA00007110"/>
    </source>
</evidence>
<dbReference type="InterPro" id="IPR023195">
    <property type="entry name" value="Nict_dMeBzImd_PRibTrfase_N"/>
</dbReference>
<comment type="catalytic activity">
    <reaction evidence="9">
        <text>5,6-dimethylbenzimidazole + nicotinate beta-D-ribonucleotide = alpha-ribazole 5'-phosphate + nicotinate + H(+)</text>
        <dbReference type="Rhea" id="RHEA:11196"/>
        <dbReference type="ChEBI" id="CHEBI:15378"/>
        <dbReference type="ChEBI" id="CHEBI:15890"/>
        <dbReference type="ChEBI" id="CHEBI:32544"/>
        <dbReference type="ChEBI" id="CHEBI:57502"/>
        <dbReference type="ChEBI" id="CHEBI:57918"/>
        <dbReference type="EC" id="2.4.2.21"/>
    </reaction>
</comment>
<evidence type="ECO:0000256" key="7">
    <source>
        <dbReference type="ARBA" id="ARBA00022676"/>
    </source>
</evidence>
<comment type="similarity">
    <text evidence="3">Belongs to the CobT family.</text>
</comment>
<keyword evidence="6" id="KW-0169">Cobalamin biosynthesis</keyword>
<dbReference type="UniPathway" id="UPA00061">
    <property type="reaction ID" value="UER00516"/>
</dbReference>
<dbReference type="SUPFAM" id="SSF52733">
    <property type="entry name" value="Nicotinate mononucleotide:5,6-dimethylbenzimidazole phosphoribosyltransferase (CobT)"/>
    <property type="match status" value="1"/>
</dbReference>
<evidence type="ECO:0000256" key="1">
    <source>
        <dbReference type="ARBA" id="ARBA00002197"/>
    </source>
</evidence>
<proteinExistence type="inferred from homology"/>
<evidence type="ECO:0000256" key="9">
    <source>
        <dbReference type="ARBA" id="ARBA00047340"/>
    </source>
</evidence>
<dbReference type="STRING" id="1122142.SAMN02910414_02279"/>
<dbReference type="InterPro" id="IPR036087">
    <property type="entry name" value="Nict_dMeBzImd_PRibTrfase_sf"/>
</dbReference>
<dbReference type="Pfam" id="PF02277">
    <property type="entry name" value="DBI_PRT"/>
    <property type="match status" value="1"/>
</dbReference>
<dbReference type="InterPro" id="IPR003200">
    <property type="entry name" value="Nict_dMeBzImd_PRibTrfase"/>
</dbReference>
<evidence type="ECO:0000256" key="4">
    <source>
        <dbReference type="ARBA" id="ARBA00011991"/>
    </source>
</evidence>
<dbReference type="Gene3D" id="3.40.50.10210">
    <property type="match status" value="1"/>
</dbReference>
<dbReference type="PANTHER" id="PTHR43463">
    <property type="entry name" value="NICOTINATE-NUCLEOTIDE--DIMETHYLBENZIMIDAZOLE PHOSPHORIBOSYLTRANSFERASE"/>
    <property type="match status" value="1"/>
</dbReference>
<dbReference type="GO" id="GO:0009236">
    <property type="term" value="P:cobalamin biosynthetic process"/>
    <property type="evidence" value="ECO:0007669"/>
    <property type="project" value="UniProtKB-UniRule"/>
</dbReference>
<evidence type="ECO:0000256" key="2">
    <source>
        <dbReference type="ARBA" id="ARBA00005049"/>
    </source>
</evidence>
<dbReference type="OrthoDB" id="9781491at2"/>
<keyword evidence="12" id="KW-1185">Reference proteome</keyword>